<sequence length="1459" mass="161734">MPTTDQCTPLLNYEINSFIPSDRHCCIGYYLGSRGHVNTVPSSSGRAAELLARESGVVPGFIGFGSTVTSELGYVPAVHGVEEIDSLVDADFRLVLRKMSKRDTVTKLKAIQEFGTMCQERDAEEVKGVLPYWPRIYCKISVDHDRRVREATQQAFEQLVLKVRRSLAPSLKGLMGHWLMAQCDTYVPAASAACLAFTAAFPPNKQTEALSFCRDEILNVLQDTLLKETADTLSDPKSVPEEERETKFIRMLTSSLLGVKKLLHLLPDSDRNLLEDRLTQLISSAKFWKYSKHKTPQVRGALSEVVSALCQYTPGLVHKEAARASAAVLLSIDDTDPVVLPPLWEAVLHVVTTIPDCWTHVNARKGFLPKLWALLRAGGGGMAKALHPNLMPLVSRLPAEVTQPALDFYTTFFTSLIQGLSAERALTSPTESAAIVTAVVECMRFSVMQHTEEGEEQRKIQQMLISQQLLPLLESAVGNPSLQNGPLFLLVTEMLISWEKRAGLHGGDGSQEGADVYQTLLGDFWEGIGLLLVGFVDTEEADPKALEGVATLLQVSSGRGKKGFSISKMFEVHSLRKKSVKICLSEPGDADRNGAERGGRDEPPEGEPQQMRLVGSLESERLEAVVCQLAQLCLVYVNEKQSERHLVFLSLLLRSFHTPRVFAVKGEEQSLPVVDLKNMAMRFLLERVVAWLSEEGRSQNDHLVDMIFSSLHCCSPQETPRILNHITMMNLPWGILLHVIQKSCRDWLKGSVLGERLFGLAEELCNTGRGHATLTSNENTHSWTLISLVLSQQHNNEPLIGEVYLEKILEKLHATLSETKAQADQGGMEPLICFICDVASTFYSSVTDCLLLASAEELLLTAFQITAQDHSNTHLSVSVLSKLRAVCVAGVQALMQHSGDQFQESGFLCSAAVWVKRQLLTASLDASDKVFYVFVQRADARRLCLWAGARQTACENVSGLGSPWVQLFVCENASLIVELSRFFAAPPATAADTLPAELTAEWTDFFIEGIYSLLLHLPVKITDAFTEPDDPLFPLAVLRSVGVALTYIPVPQLLKNSLPANLIADQKTNLPAPLQTLLNTLCPLLLFKARPLQITVYLLLEKVMGQLPECDGEGESSKTEEDAEEPSLSPPESLMAVLSACEDLCESVLAGVQVGEFAVVQPLSVEYSCFLGYLLSWKLLLSFFKASPSQLRVQYSLYLKRSHSLHKLLIHLFKMMPENPAYPGQGADTKDTKTFFTESLSLAVDSEYSLRRLPHLACGVYYSAVQDLPAMVRLWWNSQEKRVSTAVERFSTRHVSPVLSAQEISSVHASTQTFDSMTVKARSAAREVIATYSVDDIFIELVIQLPQNHPLGSITVESGRRVGVAVQQWRNWMLQLSTYLTHQNGSIMEGLALWKNNVDKRFEGVEDCMICFSVIHGSNYSLPKKACRTCKKKFHSACLYKWFTSSNKSTCPLCRETFF</sequence>
<evidence type="ECO:0000256" key="17">
    <source>
        <dbReference type="SAM" id="MobiDB-lite"/>
    </source>
</evidence>
<keyword evidence="12 16" id="KW-0833">Ubl conjugation pathway</keyword>
<keyword evidence="9 16" id="KW-0479">Metal-binding</keyword>
<feature type="compositionally biased region" description="Basic and acidic residues" evidence="17">
    <location>
        <begin position="589"/>
        <end position="603"/>
    </location>
</feature>
<dbReference type="CDD" id="cd16491">
    <property type="entry name" value="RING-CH-C4HC3_LTN1"/>
    <property type="match status" value="1"/>
</dbReference>
<dbReference type="EC" id="2.3.2.27" evidence="5 16"/>
<organism evidence="19 20">
    <name type="scientific">Gadus morhua</name>
    <name type="common">Atlantic cod</name>
    <dbReference type="NCBI Taxonomy" id="8049"/>
    <lineage>
        <taxon>Eukaryota</taxon>
        <taxon>Metazoa</taxon>
        <taxon>Chordata</taxon>
        <taxon>Craniata</taxon>
        <taxon>Vertebrata</taxon>
        <taxon>Euteleostomi</taxon>
        <taxon>Actinopterygii</taxon>
        <taxon>Neopterygii</taxon>
        <taxon>Teleostei</taxon>
        <taxon>Neoteleostei</taxon>
        <taxon>Acanthomorphata</taxon>
        <taxon>Zeiogadaria</taxon>
        <taxon>Gadariae</taxon>
        <taxon>Gadiformes</taxon>
        <taxon>Gadoidei</taxon>
        <taxon>Gadidae</taxon>
        <taxon>Gadus</taxon>
    </lineage>
</organism>
<keyword evidence="11 15" id="KW-0863">Zinc-finger</keyword>
<evidence type="ECO:0000256" key="5">
    <source>
        <dbReference type="ARBA" id="ARBA00012483"/>
    </source>
</evidence>
<feature type="region of interest" description="Disordered" evidence="17">
    <location>
        <begin position="1110"/>
        <end position="1129"/>
    </location>
</feature>
<dbReference type="PROSITE" id="PS50089">
    <property type="entry name" value="ZF_RING_2"/>
    <property type="match status" value="1"/>
</dbReference>
<feature type="region of interest" description="Disordered" evidence="17">
    <location>
        <begin position="585"/>
        <end position="608"/>
    </location>
</feature>
<dbReference type="PANTHER" id="PTHR12389:SF0">
    <property type="entry name" value="E3 UBIQUITIN-PROTEIN LIGASE LISTERIN"/>
    <property type="match status" value="1"/>
</dbReference>
<comment type="pathway">
    <text evidence="3 16">Protein modification; protein ubiquitination.</text>
</comment>
<dbReference type="GO" id="GO:0072344">
    <property type="term" value="P:rescue of stalled ribosome"/>
    <property type="evidence" value="ECO:0007669"/>
    <property type="project" value="UniProtKB-UniRule"/>
</dbReference>
<proteinExistence type="inferred from homology"/>
<evidence type="ECO:0000256" key="3">
    <source>
        <dbReference type="ARBA" id="ARBA00004906"/>
    </source>
</evidence>
<dbReference type="GO" id="GO:1990116">
    <property type="term" value="P:ribosome-associated ubiquitin-dependent protein catabolic process"/>
    <property type="evidence" value="ECO:0007669"/>
    <property type="project" value="UniProtKB-UniRule"/>
</dbReference>
<evidence type="ECO:0000256" key="1">
    <source>
        <dbReference type="ARBA" id="ARBA00000900"/>
    </source>
</evidence>
<protein>
    <recommendedName>
        <fullName evidence="6 16">E3 ubiquitin-protein ligase listerin</fullName>
        <ecNumber evidence="5 16">2.3.2.27</ecNumber>
    </recommendedName>
    <alternativeName>
        <fullName evidence="14 16">RING-type E3 ubiquitin transferase listerin</fullName>
    </alternativeName>
</protein>
<dbReference type="InterPro" id="IPR011016">
    <property type="entry name" value="Znf_RING-CH"/>
</dbReference>
<dbReference type="GO" id="GO:1990112">
    <property type="term" value="C:RQC complex"/>
    <property type="evidence" value="ECO:0007669"/>
    <property type="project" value="UniProtKB-UniRule"/>
</dbReference>
<evidence type="ECO:0000256" key="8">
    <source>
        <dbReference type="ARBA" id="ARBA00022679"/>
    </source>
</evidence>
<dbReference type="Pfam" id="PF13639">
    <property type="entry name" value="zf-RING_2"/>
    <property type="match status" value="1"/>
</dbReference>
<comment type="subunit">
    <text evidence="16">Component of the ribosome quality control complex (RQC).</text>
</comment>
<dbReference type="GO" id="GO:0043023">
    <property type="term" value="F:ribosomal large subunit binding"/>
    <property type="evidence" value="ECO:0007669"/>
    <property type="project" value="TreeGrafter"/>
</dbReference>
<evidence type="ECO:0000256" key="11">
    <source>
        <dbReference type="ARBA" id="ARBA00022771"/>
    </source>
</evidence>
<dbReference type="InterPro" id="IPR039795">
    <property type="entry name" value="LTN1/Rkr1"/>
</dbReference>
<comment type="function">
    <text evidence="16">E3 ubiquitin-protein ligase. Component of the ribosome quality control complex (RQC), a ribosome-associated complex that mediates ubiquitination and extraction of incompletely synthesized nascent chains for proteasomal degradation.</text>
</comment>
<evidence type="ECO:0000256" key="12">
    <source>
        <dbReference type="ARBA" id="ARBA00022786"/>
    </source>
</evidence>
<keyword evidence="13 16" id="KW-0862">Zinc</keyword>
<evidence type="ECO:0000256" key="9">
    <source>
        <dbReference type="ARBA" id="ARBA00022723"/>
    </source>
</evidence>
<dbReference type="GeneTree" id="ENSGT00390000016055"/>
<dbReference type="GO" id="GO:0061630">
    <property type="term" value="F:ubiquitin protein ligase activity"/>
    <property type="evidence" value="ECO:0007669"/>
    <property type="project" value="UniProtKB-UniRule"/>
</dbReference>
<dbReference type="Pfam" id="PF23009">
    <property type="entry name" value="UBC_like"/>
    <property type="match status" value="1"/>
</dbReference>
<evidence type="ECO:0000313" key="19">
    <source>
        <dbReference type="Ensembl" id="ENSGMOP00000036920.1"/>
    </source>
</evidence>
<comment type="similarity">
    <text evidence="4 16">Belongs to the LTN1 family.</text>
</comment>
<dbReference type="Pfam" id="PF22958">
    <property type="entry name" value="Ltn1_1st"/>
    <property type="match status" value="1"/>
</dbReference>
<feature type="domain" description="RING-type" evidence="18">
    <location>
        <begin position="1408"/>
        <end position="1455"/>
    </location>
</feature>
<name>A0A8C5FHC8_GADMO</name>
<evidence type="ECO:0000256" key="6">
    <source>
        <dbReference type="ARBA" id="ARBA00017157"/>
    </source>
</evidence>
<keyword evidence="8 16" id="KW-0808">Transferase</keyword>
<dbReference type="Proteomes" id="UP000694546">
    <property type="component" value="Chromosome 7"/>
</dbReference>
<dbReference type="PANTHER" id="PTHR12389">
    <property type="entry name" value="ZINC FINGER PROTEIN 294"/>
    <property type="match status" value="1"/>
</dbReference>
<accession>A0A8C5FHC8</accession>
<dbReference type="InterPro" id="IPR013083">
    <property type="entry name" value="Znf_RING/FYVE/PHD"/>
</dbReference>
<dbReference type="Gene3D" id="1.25.10.10">
    <property type="entry name" value="Leucine-rich Repeat Variant"/>
    <property type="match status" value="1"/>
</dbReference>
<dbReference type="SMART" id="SM00744">
    <property type="entry name" value="RINGv"/>
    <property type="match status" value="1"/>
</dbReference>
<evidence type="ECO:0000256" key="14">
    <source>
        <dbReference type="ARBA" id="ARBA00032366"/>
    </source>
</evidence>
<dbReference type="InterPro" id="IPR011989">
    <property type="entry name" value="ARM-like"/>
</dbReference>
<dbReference type="InterPro" id="IPR054478">
    <property type="entry name" value="LTN1_UBC"/>
</dbReference>
<dbReference type="InterPro" id="IPR054477">
    <property type="entry name" value="LTN1_E3_ligase_6th"/>
</dbReference>
<reference evidence="19" key="2">
    <citation type="submission" date="2025-09" db="UniProtKB">
        <authorList>
            <consortium name="Ensembl"/>
        </authorList>
    </citation>
    <scope>IDENTIFICATION</scope>
</reference>
<keyword evidence="7" id="KW-0963">Cytoplasm</keyword>
<dbReference type="Pfam" id="PF22999">
    <property type="entry name" value="LTN1_E3_ligase_6th"/>
    <property type="match status" value="1"/>
</dbReference>
<evidence type="ECO:0000256" key="15">
    <source>
        <dbReference type="PROSITE-ProRule" id="PRU00175"/>
    </source>
</evidence>
<keyword evidence="20" id="KW-1185">Reference proteome</keyword>
<evidence type="ECO:0000259" key="18">
    <source>
        <dbReference type="PROSITE" id="PS50089"/>
    </source>
</evidence>
<dbReference type="SUPFAM" id="SSF57850">
    <property type="entry name" value="RING/U-box"/>
    <property type="match status" value="1"/>
</dbReference>
<comment type="subcellular location">
    <subcellularLocation>
        <location evidence="2">Cytoplasm</location>
        <location evidence="2">Cytosol</location>
    </subcellularLocation>
</comment>
<gene>
    <name evidence="19" type="primary">ltn1</name>
</gene>
<dbReference type="InterPro" id="IPR016024">
    <property type="entry name" value="ARM-type_fold"/>
</dbReference>
<dbReference type="GO" id="GO:0016567">
    <property type="term" value="P:protein ubiquitination"/>
    <property type="evidence" value="ECO:0007669"/>
    <property type="project" value="UniProtKB-UniPathway"/>
</dbReference>
<evidence type="ECO:0000256" key="2">
    <source>
        <dbReference type="ARBA" id="ARBA00004514"/>
    </source>
</evidence>
<evidence type="ECO:0000256" key="10">
    <source>
        <dbReference type="ARBA" id="ARBA00022737"/>
    </source>
</evidence>
<dbReference type="GO" id="GO:0008270">
    <property type="term" value="F:zinc ion binding"/>
    <property type="evidence" value="ECO:0007669"/>
    <property type="project" value="UniProtKB-KW"/>
</dbReference>
<dbReference type="InterPro" id="IPR039804">
    <property type="entry name" value="RING-CH-C4HC3_LTN1"/>
</dbReference>
<evidence type="ECO:0000256" key="16">
    <source>
        <dbReference type="RuleBase" id="RU367090"/>
    </source>
</evidence>
<dbReference type="InterPro" id="IPR054476">
    <property type="entry name" value="Ltn1_N"/>
</dbReference>
<evidence type="ECO:0000256" key="4">
    <source>
        <dbReference type="ARBA" id="ARBA00007997"/>
    </source>
</evidence>
<evidence type="ECO:0000256" key="7">
    <source>
        <dbReference type="ARBA" id="ARBA00022490"/>
    </source>
</evidence>
<dbReference type="SUPFAM" id="SSF48371">
    <property type="entry name" value="ARM repeat"/>
    <property type="match status" value="1"/>
</dbReference>
<dbReference type="UniPathway" id="UPA00143"/>
<keyword evidence="10" id="KW-0677">Repeat</keyword>
<comment type="catalytic activity">
    <reaction evidence="1 16">
        <text>S-ubiquitinyl-[E2 ubiquitin-conjugating enzyme]-L-cysteine + [acceptor protein]-L-lysine = [E2 ubiquitin-conjugating enzyme]-L-cysteine + N(6)-ubiquitinyl-[acceptor protein]-L-lysine.</text>
        <dbReference type="EC" id="2.3.2.27"/>
    </reaction>
</comment>
<evidence type="ECO:0000313" key="20">
    <source>
        <dbReference type="Proteomes" id="UP000694546"/>
    </source>
</evidence>
<evidence type="ECO:0000256" key="13">
    <source>
        <dbReference type="ARBA" id="ARBA00022833"/>
    </source>
</evidence>
<reference evidence="19" key="1">
    <citation type="submission" date="2025-08" db="UniProtKB">
        <authorList>
            <consortium name="Ensembl"/>
        </authorList>
    </citation>
    <scope>IDENTIFICATION</scope>
</reference>
<dbReference type="Ensembl" id="ENSGMOT00000054185.1">
    <property type="protein sequence ID" value="ENSGMOP00000036920.1"/>
    <property type="gene ID" value="ENSGMOG00000000609.2"/>
</dbReference>
<dbReference type="InterPro" id="IPR001841">
    <property type="entry name" value="Znf_RING"/>
</dbReference>
<dbReference type="Gene3D" id="3.30.40.10">
    <property type="entry name" value="Zinc/RING finger domain, C3HC4 (zinc finger)"/>
    <property type="match status" value="1"/>
</dbReference>
<dbReference type="GO" id="GO:0005829">
    <property type="term" value="C:cytosol"/>
    <property type="evidence" value="ECO:0007669"/>
    <property type="project" value="UniProtKB-SubCell"/>
</dbReference>